<dbReference type="SUPFAM" id="SSF56399">
    <property type="entry name" value="ADP-ribosylation"/>
    <property type="match status" value="1"/>
</dbReference>
<dbReference type="InterPro" id="IPR042080">
    <property type="entry name" value="RNA_2'-PTrans_N"/>
</dbReference>
<proteinExistence type="predicted"/>
<feature type="compositionally biased region" description="Polar residues" evidence="4">
    <location>
        <begin position="1"/>
        <end position="10"/>
    </location>
</feature>
<name>A0ABM0MM63_SACKO</name>
<evidence type="ECO:0000256" key="1">
    <source>
        <dbReference type="ARBA" id="ARBA00003343"/>
    </source>
</evidence>
<comment type="catalytic activity">
    <reaction evidence="3">
        <text>2'-phospho-[ligated tRNA] + NAD(+) = mature tRNA + ADP-alpha-D-ribose 1'',2''-cyclic phosphate + nicotinamide</text>
        <dbReference type="Rhea" id="RHEA:23324"/>
        <dbReference type="Rhea" id="RHEA-COMP:11106"/>
        <dbReference type="Rhea" id="RHEA-COMP:11107"/>
        <dbReference type="ChEBI" id="CHEBI:17154"/>
        <dbReference type="ChEBI" id="CHEBI:57540"/>
        <dbReference type="ChEBI" id="CHEBI:76596"/>
        <dbReference type="ChEBI" id="CHEBI:82883"/>
        <dbReference type="ChEBI" id="CHEBI:85027"/>
        <dbReference type="EC" id="2.7.1.160"/>
    </reaction>
</comment>
<keyword evidence="5" id="KW-1185">Reference proteome</keyword>
<evidence type="ECO:0000313" key="6">
    <source>
        <dbReference type="RefSeq" id="XP_006821104.1"/>
    </source>
</evidence>
<dbReference type="EC" id="2.7.1.160" evidence="2"/>
<protein>
    <recommendedName>
        <fullName evidence="2">2'-phosphotransferase</fullName>
        <ecNumber evidence="2">2.7.1.160</ecNumber>
    </recommendedName>
</protein>
<evidence type="ECO:0000256" key="3">
    <source>
        <dbReference type="ARBA" id="ARBA00047949"/>
    </source>
</evidence>
<dbReference type="Proteomes" id="UP000694865">
    <property type="component" value="Unplaced"/>
</dbReference>
<evidence type="ECO:0000256" key="4">
    <source>
        <dbReference type="SAM" id="MobiDB-lite"/>
    </source>
</evidence>
<accession>A0ABM0MM63</accession>
<dbReference type="InterPro" id="IPR002745">
    <property type="entry name" value="Ptrans_KptA/Tpt1"/>
</dbReference>
<evidence type="ECO:0000313" key="5">
    <source>
        <dbReference type="Proteomes" id="UP000694865"/>
    </source>
</evidence>
<dbReference type="Pfam" id="PF01885">
    <property type="entry name" value="PTS_2-RNA"/>
    <property type="match status" value="1"/>
</dbReference>
<gene>
    <name evidence="6" type="primary">LOC102803698</name>
</gene>
<feature type="region of interest" description="Disordered" evidence="4">
    <location>
        <begin position="1"/>
        <end position="25"/>
    </location>
</feature>
<dbReference type="RefSeq" id="XP_006821104.1">
    <property type="nucleotide sequence ID" value="XM_006821041.1"/>
</dbReference>
<reference evidence="6" key="1">
    <citation type="submission" date="2025-08" db="UniProtKB">
        <authorList>
            <consortium name="RefSeq"/>
        </authorList>
    </citation>
    <scope>IDENTIFICATION</scope>
    <source>
        <tissue evidence="6">Testes</tissue>
    </source>
</reference>
<evidence type="ECO:0000256" key="2">
    <source>
        <dbReference type="ARBA" id="ARBA00012007"/>
    </source>
</evidence>
<dbReference type="InterPro" id="IPR032675">
    <property type="entry name" value="LRR_dom_sf"/>
</dbReference>
<dbReference type="Gene3D" id="1.10.10.970">
    <property type="entry name" value="RNA 2'-phosphotransferase, Tpt1/KptA family, N-terminal domain"/>
    <property type="match status" value="1"/>
</dbReference>
<comment type="function">
    <text evidence="1">Catalyzes the last step of tRNA splicing, the transfer of the splice junction 2'-phosphate from ligated tRNA to NAD to produce ADP-ribose 1''-2'' cyclic phosphate.</text>
</comment>
<dbReference type="Gene3D" id="3.80.10.10">
    <property type="entry name" value="Ribonuclease Inhibitor"/>
    <property type="match status" value="1"/>
</dbReference>
<organism evidence="5 6">
    <name type="scientific">Saccoglossus kowalevskii</name>
    <name type="common">Acorn worm</name>
    <dbReference type="NCBI Taxonomy" id="10224"/>
    <lineage>
        <taxon>Eukaryota</taxon>
        <taxon>Metazoa</taxon>
        <taxon>Hemichordata</taxon>
        <taxon>Enteropneusta</taxon>
        <taxon>Harrimaniidae</taxon>
        <taxon>Saccoglossus</taxon>
    </lineage>
</organism>
<sequence>MQNSNGTPNGSAVRKRNSWKSSGQGDREFIDESRLSKRLSYLLRYGAEKEGLAVSDKGFIDLKMLLGLTIMQSYSEEEIINEIRVSRSTRGHKRFEFKREYGGQVFVRALFGRKMERNPYHRDSKVYRLLELCLVYICDHVDHFDLQDFPDEFLQSTIIHKLIRQKKLSNNAMKCMLGSSIEELDLEGVYLTAKSLKIIAERCNNLKRISLQNCGYLMNDQIFIQMIKITYL</sequence>
<dbReference type="SUPFAM" id="SSF52047">
    <property type="entry name" value="RNI-like"/>
    <property type="match status" value="1"/>
</dbReference>
<dbReference type="GeneID" id="102803698"/>